<evidence type="ECO:0000256" key="4">
    <source>
        <dbReference type="ARBA" id="ARBA00022692"/>
    </source>
</evidence>
<evidence type="ECO:0000256" key="3">
    <source>
        <dbReference type="ARBA" id="ARBA00022679"/>
    </source>
</evidence>
<name>A0A1N6FTL7_9GAMM</name>
<keyword evidence="6 7" id="KW-0472">Membrane</keyword>
<keyword evidence="3 9" id="KW-0808">Transferase</keyword>
<gene>
    <name evidence="9" type="ORF">SAMN05878438_1991</name>
</gene>
<keyword evidence="4 7" id="KW-0812">Transmembrane</keyword>
<evidence type="ECO:0000313" key="10">
    <source>
        <dbReference type="Proteomes" id="UP000185024"/>
    </source>
</evidence>
<dbReference type="EMBL" id="FSQX01000001">
    <property type="protein sequence ID" value="SIN66476.1"/>
    <property type="molecule type" value="Genomic_DNA"/>
</dbReference>
<dbReference type="Pfam" id="PF02397">
    <property type="entry name" value="Bac_transf"/>
    <property type="match status" value="1"/>
</dbReference>
<feature type="transmembrane region" description="Helical" evidence="7">
    <location>
        <begin position="277"/>
        <end position="299"/>
    </location>
</feature>
<dbReference type="InterPro" id="IPR017475">
    <property type="entry name" value="EPS_sugar_tfrase"/>
</dbReference>
<sequence>MSPLKAAQSNEWLRRIMRCFDAAIAMGVSSLVLLLMPHITFSNEYYLFLMVIGGLLLPAVGEFLGLYQPWRGRSLYSMLGAYWLSWLATIVLLSLLLVATQNTVNFSRLWMGSASLAVLTTGSAMRAVLYLYLRHLRSKGKNRKRIVVIGREENLSRLAEHLNSMAYAGYSLQNAHIDDDSDHFHRILHKLAQESAFERDFDEIWLTYPLSDGDKVRLVSTGLIGIPVNVRYFPDLSDIRLLNHRMAQVVGLYSLELNYSPLDSGPLRFVKNVEDRLLGGLLFIVFLPVMLIIAVLVKWKMGGPVLFKQHRHGIDGKCFRIYKFRTMNNHQAKYTQQATHGDPRITPLGALLRRTSLDELPQLYNVLQGRMSLVGPRPHALDHNQYYKGVIQNYMQRHRVKPGMTGWAQVNGYRGNTDTLEQMQKRVEFDLYYIDSWSLGFDLKILAMTLTRGFINRKP</sequence>
<feature type="transmembrane region" description="Helical" evidence="7">
    <location>
        <begin position="20"/>
        <end position="39"/>
    </location>
</feature>
<dbReference type="Pfam" id="PF13727">
    <property type="entry name" value="CoA_binding_3"/>
    <property type="match status" value="1"/>
</dbReference>
<keyword evidence="5 7" id="KW-1133">Transmembrane helix</keyword>
<evidence type="ECO:0000256" key="6">
    <source>
        <dbReference type="ARBA" id="ARBA00023136"/>
    </source>
</evidence>
<dbReference type="RefSeq" id="WP_244891581.1">
    <property type="nucleotide sequence ID" value="NZ_BJOI01000113.1"/>
</dbReference>
<comment type="subcellular location">
    <subcellularLocation>
        <location evidence="1">Membrane</location>
        <topology evidence="1">Multi-pass membrane protein</topology>
    </subcellularLocation>
</comment>
<evidence type="ECO:0000256" key="5">
    <source>
        <dbReference type="ARBA" id="ARBA00022989"/>
    </source>
</evidence>
<dbReference type="PANTHER" id="PTHR30576">
    <property type="entry name" value="COLANIC BIOSYNTHESIS UDP-GLUCOSE LIPID CARRIER TRANSFERASE"/>
    <property type="match status" value="1"/>
</dbReference>
<evidence type="ECO:0000256" key="7">
    <source>
        <dbReference type="SAM" id="Phobius"/>
    </source>
</evidence>
<reference evidence="9 10" key="1">
    <citation type="submission" date="2016-11" db="EMBL/GenBank/DDBJ databases">
        <authorList>
            <person name="Jaros S."/>
            <person name="Januszkiewicz K."/>
            <person name="Wedrychowicz H."/>
        </authorList>
    </citation>
    <scope>NUCLEOTIDE SEQUENCE [LARGE SCALE GENOMIC DNA]</scope>
    <source>
        <strain evidence="9 10">ACAM 239</strain>
    </source>
</reference>
<proteinExistence type="inferred from homology"/>
<evidence type="ECO:0000313" key="9">
    <source>
        <dbReference type="EMBL" id="SIN66476.1"/>
    </source>
</evidence>
<evidence type="ECO:0000256" key="1">
    <source>
        <dbReference type="ARBA" id="ARBA00004141"/>
    </source>
</evidence>
<dbReference type="GO" id="GO:0016020">
    <property type="term" value="C:membrane"/>
    <property type="evidence" value="ECO:0007669"/>
    <property type="project" value="UniProtKB-SubCell"/>
</dbReference>
<dbReference type="GeneID" id="97278497"/>
<dbReference type="InterPro" id="IPR017473">
    <property type="entry name" value="Undecaprenyl-P_gluc_Ptfrase"/>
</dbReference>
<dbReference type="NCBIfam" id="TIGR03023">
    <property type="entry name" value="WcaJ_sugtrans"/>
    <property type="match status" value="1"/>
</dbReference>
<dbReference type="InterPro" id="IPR003362">
    <property type="entry name" value="Bact_transf"/>
</dbReference>
<dbReference type="NCBIfam" id="TIGR03025">
    <property type="entry name" value="EPS_sugtrans"/>
    <property type="match status" value="1"/>
</dbReference>
<feature type="transmembrane region" description="Helical" evidence="7">
    <location>
        <begin position="110"/>
        <end position="133"/>
    </location>
</feature>
<feature type="transmembrane region" description="Helical" evidence="7">
    <location>
        <begin position="45"/>
        <end position="67"/>
    </location>
</feature>
<comment type="similarity">
    <text evidence="2">Belongs to the bacterial sugar transferase family.</text>
</comment>
<dbReference type="GO" id="GO:0016780">
    <property type="term" value="F:phosphotransferase activity, for other substituted phosphate groups"/>
    <property type="evidence" value="ECO:0007669"/>
    <property type="project" value="TreeGrafter"/>
</dbReference>
<accession>A0A1N6FTL7</accession>
<evidence type="ECO:0000259" key="8">
    <source>
        <dbReference type="Pfam" id="PF02397"/>
    </source>
</evidence>
<feature type="domain" description="Bacterial sugar transferase" evidence="8">
    <location>
        <begin position="271"/>
        <end position="452"/>
    </location>
</feature>
<protein>
    <submittedName>
        <fullName evidence="9">Putative colanic acid biosysnthesis UDP-glucose lipid carrier transferase</fullName>
    </submittedName>
</protein>
<organism evidence="9 10">
    <name type="scientific">Vreelandella aquamarina</name>
    <dbReference type="NCBI Taxonomy" id="77097"/>
    <lineage>
        <taxon>Bacteria</taxon>
        <taxon>Pseudomonadati</taxon>
        <taxon>Pseudomonadota</taxon>
        <taxon>Gammaproteobacteria</taxon>
        <taxon>Oceanospirillales</taxon>
        <taxon>Halomonadaceae</taxon>
        <taxon>Vreelandella</taxon>
    </lineage>
</organism>
<dbReference type="PANTHER" id="PTHR30576:SF0">
    <property type="entry name" value="UNDECAPRENYL-PHOSPHATE N-ACETYLGALACTOSAMINYL 1-PHOSPHATE TRANSFERASE-RELATED"/>
    <property type="match status" value="1"/>
</dbReference>
<dbReference type="AlphaFoldDB" id="A0A1N6FTL7"/>
<feature type="transmembrane region" description="Helical" evidence="7">
    <location>
        <begin position="79"/>
        <end position="98"/>
    </location>
</feature>
<evidence type="ECO:0000256" key="2">
    <source>
        <dbReference type="ARBA" id="ARBA00006464"/>
    </source>
</evidence>
<dbReference type="Proteomes" id="UP000185024">
    <property type="component" value="Unassembled WGS sequence"/>
</dbReference>